<protein>
    <submittedName>
        <fullName evidence="1">Uncharacterized protein</fullName>
    </submittedName>
</protein>
<dbReference type="EMBL" id="UINC01017597">
    <property type="protein sequence ID" value="SVA73127.1"/>
    <property type="molecule type" value="Genomic_DNA"/>
</dbReference>
<reference evidence="1" key="1">
    <citation type="submission" date="2018-05" db="EMBL/GenBank/DDBJ databases">
        <authorList>
            <person name="Lanie J.A."/>
            <person name="Ng W.-L."/>
            <person name="Kazmierczak K.M."/>
            <person name="Andrzejewski T.M."/>
            <person name="Davidsen T.M."/>
            <person name="Wayne K.J."/>
            <person name="Tettelin H."/>
            <person name="Glass J.I."/>
            <person name="Rusch D."/>
            <person name="Podicherti R."/>
            <person name="Tsui H.-C.T."/>
            <person name="Winkler M.E."/>
        </authorList>
    </citation>
    <scope>NUCLEOTIDE SEQUENCE</scope>
</reference>
<dbReference type="AlphaFoldDB" id="A0A381Y9N2"/>
<gene>
    <name evidence="1" type="ORF">METZ01_LOCUS125981</name>
</gene>
<organism evidence="1">
    <name type="scientific">marine metagenome</name>
    <dbReference type="NCBI Taxonomy" id="408172"/>
    <lineage>
        <taxon>unclassified sequences</taxon>
        <taxon>metagenomes</taxon>
        <taxon>ecological metagenomes</taxon>
    </lineage>
</organism>
<name>A0A381Y9N2_9ZZZZ</name>
<accession>A0A381Y9N2</accession>
<sequence length="41" mass="4767">MCVFVDNSWLHTQKDADRRVFLSGSIKEILLITSKELVLFI</sequence>
<evidence type="ECO:0000313" key="1">
    <source>
        <dbReference type="EMBL" id="SVA73127.1"/>
    </source>
</evidence>
<proteinExistence type="predicted"/>